<keyword evidence="2" id="KW-1185">Reference proteome</keyword>
<accession>A0ACC3TMA5</accession>
<proteinExistence type="predicted"/>
<name>A0ACC3TMA5_9ASCO</name>
<evidence type="ECO:0000313" key="2">
    <source>
        <dbReference type="Proteomes" id="UP001489719"/>
    </source>
</evidence>
<dbReference type="EMBL" id="MU970079">
    <property type="protein sequence ID" value="KAK9322340.1"/>
    <property type="molecule type" value="Genomic_DNA"/>
</dbReference>
<sequence>MAAPLSLAIDTSQQHSTSSPQQDQMAATVTSSASPGLSASPSSPYSFAPALSLADDVAALASEYSPMLLDVAPVPSTCKVSTEVDIRTKEHTQVRLSVSARGWTVERIESDDAAVKLQCHDLIGATFEDPEAVLLRVSPAFAREWQSRLVEQLEMLAS</sequence>
<comment type="caution">
    <text evidence="1">The sequence shown here is derived from an EMBL/GenBank/DDBJ whole genome shotgun (WGS) entry which is preliminary data.</text>
</comment>
<evidence type="ECO:0000313" key="1">
    <source>
        <dbReference type="EMBL" id="KAK9322340.1"/>
    </source>
</evidence>
<organism evidence="1 2">
    <name type="scientific">Lipomyces orientalis</name>
    <dbReference type="NCBI Taxonomy" id="1233043"/>
    <lineage>
        <taxon>Eukaryota</taxon>
        <taxon>Fungi</taxon>
        <taxon>Dikarya</taxon>
        <taxon>Ascomycota</taxon>
        <taxon>Saccharomycotina</taxon>
        <taxon>Lipomycetes</taxon>
        <taxon>Lipomycetales</taxon>
        <taxon>Lipomycetaceae</taxon>
        <taxon>Lipomyces</taxon>
    </lineage>
</organism>
<dbReference type="Proteomes" id="UP001489719">
    <property type="component" value="Unassembled WGS sequence"/>
</dbReference>
<gene>
    <name evidence="1" type="ORF">V1517DRAFT_308136</name>
</gene>
<reference evidence="2" key="1">
    <citation type="journal article" date="2024" name="Front. Bioeng. Biotechnol.">
        <title>Genome-scale model development and genomic sequencing of the oleaginous clade Lipomyces.</title>
        <authorList>
            <person name="Czajka J.J."/>
            <person name="Han Y."/>
            <person name="Kim J."/>
            <person name="Mondo S.J."/>
            <person name="Hofstad B.A."/>
            <person name="Robles A."/>
            <person name="Haridas S."/>
            <person name="Riley R."/>
            <person name="LaButti K."/>
            <person name="Pangilinan J."/>
            <person name="Andreopoulos W."/>
            <person name="Lipzen A."/>
            <person name="Yan J."/>
            <person name="Wang M."/>
            <person name="Ng V."/>
            <person name="Grigoriev I.V."/>
            <person name="Spatafora J.W."/>
            <person name="Magnuson J.K."/>
            <person name="Baker S.E."/>
            <person name="Pomraning K.R."/>
        </authorList>
    </citation>
    <scope>NUCLEOTIDE SEQUENCE [LARGE SCALE GENOMIC DNA]</scope>
    <source>
        <strain evidence="2">CBS 10300</strain>
    </source>
</reference>
<protein>
    <submittedName>
        <fullName evidence="1">Uncharacterized protein</fullName>
    </submittedName>
</protein>